<gene>
    <name evidence="3" type="primary">SLC24A2</name>
    <name evidence="3" type="ORF">SNAT2548_LOCUS3029</name>
</gene>
<sequence>MASPLRLMCSMLKEVRDDLFRPDVTRSGMLVNPGAEPDLPEEGSADEEDAGATDEAQPMPSLAHGVMMTPRILTPVLEEGGNKLRCGRNVSHNMELLSERMAVADSTAVFKARALACGLAADDYDKFKSAGLDTMALFAFSCNYVESTDETSARKLPAADRAQRLKEQQQRITGFQIRGPYEPGDSLVDRAVQMYDQDRLAYFEWAVCVSREHELTSSSRRDTGLTFDAHGALRLTKQDKIAPCDASSELLIRYCLMRRGLALDQAGVLAYDLHETLIEKLFQARLQTPPPGYAKVSLAQLEQADKKFFLLLGEETRSGIKTTATGRPCDVGFPRCIANTEFLTLLQPRPFAVSGSDGQGPSRKRRPESAGQERGRPKGRGKGKSRSQSAPGDFARVPQALLALGCVGMHPTTKQRFCYNFNLKKCEHSASNSPCPRGAHVCAVKGTHLVAGPSQSPDPEALAQIFLADHVVTADRVLRLLEILPHDPPPRASSHPGSYSFSTGCFSQGPMTGLRRSCDAYPFVTQFLCRCVEAICTSHEFTTISLFANLQATLHRDAHNGDVPNLIAPMSAFCGGELFVEHASGDSRQSVEGSDMTGFLLDVSCSPWLFNAKACRHFTLPWEDHRIVLVAYSVCLAPALPSQARERASSLGFRLPSLPEEELLTHHALHLPPEGPLFVELCAGTAQLSACAAKRGFVPLAVDHASNRHHPKFSIQNLDLSSADSWTSLRHVLRCHRQRVAHVHISPPCGTCSRARGLPLPDGRPGPPPLRDALHPWGLPDLPARDRAKFEQANSLYAHMVEFIKFLIAEGIPWTIENPSRSWLWKLPPVQALVEQHFMVHCEACAFGSKRRKKTAFLASHEDFHLLARLCRGCLSHEPWGVTPDGEFCTAREAAFPIAMCETLCDAVEALCLKRGCAPGSAKTLVARAQKQPRGRATPQLIPEYLHVESLVLPQVPPVDGKKCILHTVESVPAGSKLLRCADRGSGRFLCVFGVYRSPLAFANLSRQLWHPYDSLVQLPDRLARSLFNQLTFSPHELSAHRLQKLKTWRSWASDLSAQESALKASLHPAVASILMSKRICLMRRIAESIQWPDMAIFDEMCEGFRLVGHGTKSGLFRPGVRLASMSEGELMESARHLRPQLLAKVVQEKHGDFSEELHETTMKEASEKGWLEGPFSPADMDKRFGNWLPVRRFAVAQKGKIRPIDDFKENLLNNAYTAVEKVVLSAMDHLLWSLQLSSGEILSGKVHHSWVAGEGSLVATALDLRSAYKQLPLSPLDHDKTVVVIRHQGQPACFVMHTLPFGAAASVDKFLRISAFIQAAGCELSLLWTNYFDDFPLASNRTTSSSCIAAAKTFLTLMGFEYASDKLEPFSQTCEVLGVRIDLTRAEQGFIEVCNKPSRIQEVLHLLDGALGSHKLLPASVPTFVGKLQYADSQVWGRAGKIALGDLRVIGGSGRYPVSLSQEQVDALKVLRLRFTRGKPIRLSASEPSMPHVIFTDGALEAGNASIGGVFYPACREMPAEKGFYHSIGNTNIFARVKLYL</sequence>
<dbReference type="Proteomes" id="UP000604046">
    <property type="component" value="Unassembled WGS sequence"/>
</dbReference>
<keyword evidence="4" id="KW-1185">Reference proteome</keyword>
<dbReference type="OrthoDB" id="447610at2759"/>
<dbReference type="Gene3D" id="3.10.10.10">
    <property type="entry name" value="HIV Type 1 Reverse Transcriptase, subunit A, domain 1"/>
    <property type="match status" value="1"/>
</dbReference>
<feature type="region of interest" description="Disordered" evidence="1">
    <location>
        <begin position="350"/>
        <end position="392"/>
    </location>
</feature>
<feature type="domain" description="Reverse transcriptase" evidence="2">
    <location>
        <begin position="1212"/>
        <end position="1382"/>
    </location>
</feature>
<evidence type="ECO:0000256" key="1">
    <source>
        <dbReference type="SAM" id="MobiDB-lite"/>
    </source>
</evidence>
<dbReference type="Pfam" id="PF00078">
    <property type="entry name" value="RVT_1"/>
    <property type="match status" value="1"/>
</dbReference>
<evidence type="ECO:0000313" key="4">
    <source>
        <dbReference type="Proteomes" id="UP000604046"/>
    </source>
</evidence>
<dbReference type="SUPFAM" id="SSF56672">
    <property type="entry name" value="DNA/RNA polymerases"/>
    <property type="match status" value="1"/>
</dbReference>
<dbReference type="Gene3D" id="3.30.70.270">
    <property type="match status" value="1"/>
</dbReference>
<dbReference type="EMBL" id="CAJNDS010000182">
    <property type="protein sequence ID" value="CAE7023549.1"/>
    <property type="molecule type" value="Genomic_DNA"/>
</dbReference>
<comment type="caution">
    <text evidence="3">The sequence shown here is derived from an EMBL/GenBank/DDBJ whole genome shotgun (WGS) entry which is preliminary data.</text>
</comment>
<evidence type="ECO:0000259" key="2">
    <source>
        <dbReference type="Pfam" id="PF00078"/>
    </source>
</evidence>
<proteinExistence type="predicted"/>
<name>A0A812I9P1_9DINO</name>
<dbReference type="InterPro" id="IPR000477">
    <property type="entry name" value="RT_dom"/>
</dbReference>
<feature type="compositionally biased region" description="Basic and acidic residues" evidence="1">
    <location>
        <begin position="367"/>
        <end position="376"/>
    </location>
</feature>
<feature type="region of interest" description="Disordered" evidence="1">
    <location>
        <begin position="25"/>
        <end position="58"/>
    </location>
</feature>
<organism evidence="3 4">
    <name type="scientific">Symbiodinium natans</name>
    <dbReference type="NCBI Taxonomy" id="878477"/>
    <lineage>
        <taxon>Eukaryota</taxon>
        <taxon>Sar</taxon>
        <taxon>Alveolata</taxon>
        <taxon>Dinophyceae</taxon>
        <taxon>Suessiales</taxon>
        <taxon>Symbiodiniaceae</taxon>
        <taxon>Symbiodinium</taxon>
    </lineage>
</organism>
<reference evidence="3" key="1">
    <citation type="submission" date="2021-02" db="EMBL/GenBank/DDBJ databases">
        <authorList>
            <person name="Dougan E. K."/>
            <person name="Rhodes N."/>
            <person name="Thang M."/>
            <person name="Chan C."/>
        </authorList>
    </citation>
    <scope>NUCLEOTIDE SEQUENCE</scope>
</reference>
<protein>
    <submittedName>
        <fullName evidence="3">SLC24A2 protein</fullName>
    </submittedName>
</protein>
<dbReference type="InterPro" id="IPR043128">
    <property type="entry name" value="Rev_trsase/Diguanyl_cyclase"/>
</dbReference>
<accession>A0A812I9P1</accession>
<dbReference type="InterPro" id="IPR043502">
    <property type="entry name" value="DNA/RNA_pol_sf"/>
</dbReference>
<feature type="compositionally biased region" description="Acidic residues" evidence="1">
    <location>
        <begin position="38"/>
        <end position="52"/>
    </location>
</feature>
<evidence type="ECO:0000313" key="3">
    <source>
        <dbReference type="EMBL" id="CAE7023549.1"/>
    </source>
</evidence>